<sequence>MTSDTVAIPWGSDKRRVSGYVLDSQRIALRVFLPGTDGAGRLRRWQSLASEEVVGTTWWRDLVESRDDVPASEAIDPATGTIDGATATALSNSLRDLVGDVDVRVARWRGYVGDATPASGPPDGEHAVTTEPLAAVFTPARPLPSFVWIPEAWLSVGAPLYADSVFVSGPEESLAAIARNPELESAALLADQPLPLPGLE</sequence>
<gene>
    <name evidence="1" type="ORF">HNR14_000511</name>
</gene>
<evidence type="ECO:0000313" key="2">
    <source>
        <dbReference type="Proteomes" id="UP000521075"/>
    </source>
</evidence>
<organism evidence="1 2">
    <name type="scientific">Leifsonia naganoensis</name>
    <dbReference type="NCBI Taxonomy" id="150025"/>
    <lineage>
        <taxon>Bacteria</taxon>
        <taxon>Bacillati</taxon>
        <taxon>Actinomycetota</taxon>
        <taxon>Actinomycetes</taxon>
        <taxon>Micrococcales</taxon>
        <taxon>Microbacteriaceae</taxon>
        <taxon>Leifsonia</taxon>
    </lineage>
</organism>
<dbReference type="AlphaFoldDB" id="A0A853DRA3"/>
<comment type="caution">
    <text evidence="1">The sequence shown here is derived from an EMBL/GenBank/DDBJ whole genome shotgun (WGS) entry which is preliminary data.</text>
</comment>
<reference evidence="1 2" key="1">
    <citation type="submission" date="2020-07" db="EMBL/GenBank/DDBJ databases">
        <title>Sequencing the genomes of 1000 actinobacteria strains.</title>
        <authorList>
            <person name="Klenk H.-P."/>
        </authorList>
    </citation>
    <scope>NUCLEOTIDE SEQUENCE [LARGE SCALE GENOMIC DNA]</scope>
    <source>
        <strain evidence="1 2">DSM 15166</strain>
    </source>
</reference>
<protein>
    <submittedName>
        <fullName evidence="1">Uncharacterized protein</fullName>
    </submittedName>
</protein>
<name>A0A853DRA3_9MICO</name>
<dbReference type="Proteomes" id="UP000521075">
    <property type="component" value="Unassembled WGS sequence"/>
</dbReference>
<accession>A0A853DRA3</accession>
<evidence type="ECO:0000313" key="1">
    <source>
        <dbReference type="EMBL" id="NYK08630.1"/>
    </source>
</evidence>
<dbReference type="EMBL" id="JACCHJ010000001">
    <property type="protein sequence ID" value="NYK08630.1"/>
    <property type="molecule type" value="Genomic_DNA"/>
</dbReference>
<keyword evidence="2" id="KW-1185">Reference proteome</keyword>
<proteinExistence type="predicted"/>